<name>A0AAE0S7R9_9BIVA</name>
<dbReference type="GO" id="GO:0016020">
    <property type="term" value="C:membrane"/>
    <property type="evidence" value="ECO:0007669"/>
    <property type="project" value="InterPro"/>
</dbReference>
<keyword evidence="1" id="KW-0472">Membrane</keyword>
<dbReference type="InterPro" id="IPR013099">
    <property type="entry name" value="K_chnl_dom"/>
</dbReference>
<dbReference type="EMBL" id="JAEAOA010001222">
    <property type="protein sequence ID" value="KAK3586812.1"/>
    <property type="molecule type" value="Genomic_DNA"/>
</dbReference>
<evidence type="ECO:0000313" key="3">
    <source>
        <dbReference type="EMBL" id="KAK3586812.1"/>
    </source>
</evidence>
<keyword evidence="1" id="KW-1133">Transmembrane helix</keyword>
<evidence type="ECO:0000313" key="4">
    <source>
        <dbReference type="Proteomes" id="UP001195483"/>
    </source>
</evidence>
<protein>
    <recommendedName>
        <fullName evidence="2">Potassium channel domain-containing protein</fullName>
    </recommendedName>
</protein>
<feature type="transmembrane region" description="Helical" evidence="1">
    <location>
        <begin position="186"/>
        <end position="206"/>
    </location>
</feature>
<dbReference type="InterPro" id="IPR036122">
    <property type="entry name" value="CaM-bd_dom_sf"/>
</dbReference>
<organism evidence="3 4">
    <name type="scientific">Potamilus streckersoni</name>
    <dbReference type="NCBI Taxonomy" id="2493646"/>
    <lineage>
        <taxon>Eukaryota</taxon>
        <taxon>Metazoa</taxon>
        <taxon>Spiralia</taxon>
        <taxon>Lophotrochozoa</taxon>
        <taxon>Mollusca</taxon>
        <taxon>Bivalvia</taxon>
        <taxon>Autobranchia</taxon>
        <taxon>Heteroconchia</taxon>
        <taxon>Palaeoheterodonta</taxon>
        <taxon>Unionida</taxon>
        <taxon>Unionoidea</taxon>
        <taxon>Unionidae</taxon>
        <taxon>Ambleminae</taxon>
        <taxon>Lampsilini</taxon>
        <taxon>Potamilus</taxon>
    </lineage>
</organism>
<dbReference type="SUPFAM" id="SSF81324">
    <property type="entry name" value="Voltage-gated potassium channels"/>
    <property type="match status" value="1"/>
</dbReference>
<dbReference type="Proteomes" id="UP001195483">
    <property type="component" value="Unassembled WGS sequence"/>
</dbReference>
<feature type="transmembrane region" description="Helical" evidence="1">
    <location>
        <begin position="274"/>
        <end position="291"/>
    </location>
</feature>
<keyword evidence="1" id="KW-0812">Transmembrane</keyword>
<feature type="transmembrane region" description="Helical" evidence="1">
    <location>
        <begin position="70"/>
        <end position="90"/>
    </location>
</feature>
<feature type="transmembrane region" description="Helical" evidence="1">
    <location>
        <begin position="226"/>
        <end position="254"/>
    </location>
</feature>
<dbReference type="Pfam" id="PF07885">
    <property type="entry name" value="Ion_trans_2"/>
    <property type="match status" value="1"/>
</dbReference>
<accession>A0AAE0S7R9</accession>
<dbReference type="GO" id="GO:0016286">
    <property type="term" value="F:small conductance calcium-activated potassium channel activity"/>
    <property type="evidence" value="ECO:0007669"/>
    <property type="project" value="InterPro"/>
</dbReference>
<feature type="domain" description="Potassium channel" evidence="2">
    <location>
        <begin position="248"/>
        <end position="328"/>
    </location>
</feature>
<sequence length="457" mass="51159">MSGNAEDPGIPLVNRNNETSSKCVTIDVCQTTTAGTGSILHHHESKFHSISYRLGHRKYLFQWKRRCVNFKFALTIISILIMLIETELLFSGVINKASAASMILKFIISGTTVLLWVLVIVYHAIGIQIHMTDNGWEDWRLAFRFPWTFLKIVTELLVCTIHPLPGNLLIESEGLDGISRMVSPDGIFSILMLGRLYIVGRFIVIHSKLLTDTSTQSLGALNKVKISTAFVLKAFMSSMPGIMLISIMVAILFINSWAMRTCEIYYRPGNSASGFLNSMWLICITFLTIGYGDMYPNTYCGRIVSVVSGLMGIGTTALLVAVLTSKLEQSRAEKYVYNFVSQVQLDKDLKVASSNVIKQSLKLWKMRNMHTELKAKIYRKLLKAIHVMKAARNDLSSVGESSVGLIEINKSVSDICNYTEKLRAEQSNLKDKISVIENKLFKMDEKLDAVVSSLTTK</sequence>
<evidence type="ECO:0000256" key="1">
    <source>
        <dbReference type="SAM" id="Phobius"/>
    </source>
</evidence>
<keyword evidence="4" id="KW-1185">Reference proteome</keyword>
<dbReference type="SUPFAM" id="SSF81327">
    <property type="entry name" value="Small-conductance potassium channel"/>
    <property type="match status" value="1"/>
</dbReference>
<proteinExistence type="predicted"/>
<dbReference type="InterPro" id="IPR015449">
    <property type="entry name" value="K_chnl_Ca-activ_SK"/>
</dbReference>
<dbReference type="Gene3D" id="1.10.287.70">
    <property type="match status" value="2"/>
</dbReference>
<reference evidence="3" key="3">
    <citation type="submission" date="2023-05" db="EMBL/GenBank/DDBJ databases">
        <authorList>
            <person name="Smith C.H."/>
        </authorList>
    </citation>
    <scope>NUCLEOTIDE SEQUENCE</scope>
    <source>
        <strain evidence="3">CHS0354</strain>
        <tissue evidence="3">Mantle</tissue>
    </source>
</reference>
<reference evidence="3" key="1">
    <citation type="journal article" date="2021" name="Genome Biol. Evol.">
        <title>A High-Quality Reference Genome for a Parasitic Bivalve with Doubly Uniparental Inheritance (Bivalvia: Unionida).</title>
        <authorList>
            <person name="Smith C.H."/>
        </authorList>
    </citation>
    <scope>NUCLEOTIDE SEQUENCE</scope>
    <source>
        <strain evidence="3">CHS0354</strain>
    </source>
</reference>
<dbReference type="PANTHER" id="PTHR10153">
    <property type="entry name" value="SMALL CONDUCTANCE CALCIUM-ACTIVATED POTASSIUM CHANNEL"/>
    <property type="match status" value="1"/>
</dbReference>
<gene>
    <name evidence="3" type="ORF">CHS0354_020022</name>
</gene>
<dbReference type="Pfam" id="PF03530">
    <property type="entry name" value="SK_channel"/>
    <property type="match status" value="1"/>
</dbReference>
<comment type="caution">
    <text evidence="3">The sequence shown here is derived from an EMBL/GenBank/DDBJ whole genome shotgun (WGS) entry which is preliminary data.</text>
</comment>
<feature type="transmembrane region" description="Helical" evidence="1">
    <location>
        <begin position="303"/>
        <end position="324"/>
    </location>
</feature>
<evidence type="ECO:0000259" key="2">
    <source>
        <dbReference type="Pfam" id="PF07885"/>
    </source>
</evidence>
<reference evidence="3" key="2">
    <citation type="journal article" date="2021" name="Genome Biol. Evol.">
        <title>Developing a high-quality reference genome for a parasitic bivalve with doubly uniparental inheritance (Bivalvia: Unionida).</title>
        <authorList>
            <person name="Smith C.H."/>
        </authorList>
    </citation>
    <scope>NUCLEOTIDE SEQUENCE</scope>
    <source>
        <strain evidence="3">CHS0354</strain>
        <tissue evidence="3">Mantle</tissue>
    </source>
</reference>
<dbReference type="GO" id="GO:0005516">
    <property type="term" value="F:calmodulin binding"/>
    <property type="evidence" value="ECO:0007669"/>
    <property type="project" value="InterPro"/>
</dbReference>
<dbReference type="AlphaFoldDB" id="A0AAE0S7R9"/>
<feature type="transmembrane region" description="Helical" evidence="1">
    <location>
        <begin position="102"/>
        <end position="125"/>
    </location>
</feature>